<evidence type="ECO:0000313" key="2">
    <source>
        <dbReference type="Proteomes" id="UP000764837"/>
    </source>
</evidence>
<organism evidence="1 2">
    <name type="scientific">Micromonospora luteifusca</name>
    <dbReference type="NCBI Taxonomy" id="709860"/>
    <lineage>
        <taxon>Bacteria</taxon>
        <taxon>Bacillati</taxon>
        <taxon>Actinomycetota</taxon>
        <taxon>Actinomycetes</taxon>
        <taxon>Micromonosporales</taxon>
        <taxon>Micromonosporaceae</taxon>
        <taxon>Micromonospora</taxon>
    </lineage>
</organism>
<comment type="caution">
    <text evidence="1">The sequence shown here is derived from an EMBL/GenBank/DDBJ whole genome shotgun (WGS) entry which is preliminary data.</text>
</comment>
<dbReference type="Proteomes" id="UP000764837">
    <property type="component" value="Unassembled WGS sequence"/>
</dbReference>
<reference evidence="1 2" key="1">
    <citation type="submission" date="2021-01" db="EMBL/GenBank/DDBJ databases">
        <title>Sequencing the genomes of 1000 actinobacteria strains.</title>
        <authorList>
            <person name="Klenk H.-P."/>
        </authorList>
    </citation>
    <scope>NUCLEOTIDE SEQUENCE [LARGE SCALE GENOMIC DNA]</scope>
    <source>
        <strain evidence="1 2">DSM 100204</strain>
    </source>
</reference>
<name>A0ABS2LV96_9ACTN</name>
<keyword evidence="2" id="KW-1185">Reference proteome</keyword>
<protein>
    <recommendedName>
        <fullName evidence="3">DinB family protein</fullName>
    </recommendedName>
</protein>
<evidence type="ECO:0000313" key="1">
    <source>
        <dbReference type="EMBL" id="MBM7492107.1"/>
    </source>
</evidence>
<dbReference type="EMBL" id="JAFBBP010000001">
    <property type="protein sequence ID" value="MBM7492107.1"/>
    <property type="molecule type" value="Genomic_DNA"/>
</dbReference>
<dbReference type="RefSeq" id="WP_204943045.1">
    <property type="nucleotide sequence ID" value="NZ_JAFBBP010000001.1"/>
</dbReference>
<accession>A0ABS2LV96</accession>
<proteinExistence type="predicted"/>
<evidence type="ECO:0008006" key="3">
    <source>
        <dbReference type="Google" id="ProtNLM"/>
    </source>
</evidence>
<gene>
    <name evidence="1" type="ORF">JOD64_003329</name>
</gene>
<sequence length="95" mass="11468">MADWADWSEDEYVQYLQDERRRFAWVMQRYGGLKAIQAEAAAVQHYPFEASDAPYRGLVFHDEAWHWAMLKIYGERYWIQHPELVEPQAEYRALD</sequence>